<name>A0AAW5EEL6_9BACI</name>
<accession>A0AAW5EEL6</accession>
<reference evidence="2" key="1">
    <citation type="submission" date="2022-02" db="EMBL/GenBank/DDBJ databases">
        <title>Fredinandcohnia quinoae sp. nov. isolated from Chenopodium quinoa seeds.</title>
        <authorList>
            <person name="Saati-Santamaria Z."/>
            <person name="Flores-Felix J.D."/>
            <person name="Igual J.M."/>
            <person name="Velazquez E."/>
            <person name="Garcia-Fraile P."/>
            <person name="Martinez-Molina E."/>
        </authorList>
    </citation>
    <scope>NUCLEOTIDE SEQUENCE</scope>
    <source>
        <strain evidence="2">SECRCQ15</strain>
    </source>
</reference>
<organism evidence="2 3">
    <name type="scientific">Fredinandcohnia quinoae</name>
    <dbReference type="NCBI Taxonomy" id="2918902"/>
    <lineage>
        <taxon>Bacteria</taxon>
        <taxon>Bacillati</taxon>
        <taxon>Bacillota</taxon>
        <taxon>Bacilli</taxon>
        <taxon>Bacillales</taxon>
        <taxon>Bacillaceae</taxon>
        <taxon>Fredinandcohnia</taxon>
    </lineage>
</organism>
<dbReference type="InterPro" id="IPR011528">
    <property type="entry name" value="NERD"/>
</dbReference>
<dbReference type="RefSeq" id="WP_240257523.1">
    <property type="nucleotide sequence ID" value="NZ_JAKTTI010000047.1"/>
</dbReference>
<evidence type="ECO:0000313" key="2">
    <source>
        <dbReference type="EMBL" id="MCH1627603.1"/>
    </source>
</evidence>
<protein>
    <submittedName>
        <fullName evidence="2">NERD domain-containing protein</fullName>
    </submittedName>
</protein>
<comment type="caution">
    <text evidence="2">The sequence shown here is derived from an EMBL/GenBank/DDBJ whole genome shotgun (WGS) entry which is preliminary data.</text>
</comment>
<dbReference type="Pfam" id="PF08378">
    <property type="entry name" value="NERD"/>
    <property type="match status" value="1"/>
</dbReference>
<sequence>MILKIREESKELLKLRALQGSSTFTEKDNNYYLNLEKGYAGELFFDKWIESLSVDCLILNDLLFEVHNNTFQIDSCILAQEKVYLFEVKNFEGDFFISNDKWYTLSRSEIQNPVQQLSRSETLFRKLLKDAGYHSPSIESFVIFVNPNFFLYQAQMDLPIIFPNQIPRFLNSLNKKPSKLTDRHWTLADNLLSEHIKDSPFSRVPTYEFETLKKGIKCISCRSFFSHKNGELFICPQCRFVEKVEAALIRSIREFILLFPELKVTTVTIFEWCGGIIPKQLIQRYLSKRFILNARGKAAYYIEDNFEK</sequence>
<dbReference type="AlphaFoldDB" id="A0AAW5EEL6"/>
<evidence type="ECO:0000259" key="1">
    <source>
        <dbReference type="PROSITE" id="PS50965"/>
    </source>
</evidence>
<dbReference type="PROSITE" id="PS50965">
    <property type="entry name" value="NERD"/>
    <property type="match status" value="1"/>
</dbReference>
<gene>
    <name evidence="2" type="ORF">MJG50_19890</name>
</gene>
<proteinExistence type="predicted"/>
<dbReference type="EMBL" id="JAKTTI010000047">
    <property type="protein sequence ID" value="MCH1627603.1"/>
    <property type="molecule type" value="Genomic_DNA"/>
</dbReference>
<dbReference type="Proteomes" id="UP001431131">
    <property type="component" value="Unassembled WGS sequence"/>
</dbReference>
<evidence type="ECO:0000313" key="3">
    <source>
        <dbReference type="Proteomes" id="UP001431131"/>
    </source>
</evidence>
<keyword evidence="3" id="KW-1185">Reference proteome</keyword>
<feature type="domain" description="NERD" evidence="1">
    <location>
        <begin position="37"/>
        <end position="147"/>
    </location>
</feature>